<dbReference type="PANTHER" id="PTHR48111:SF40">
    <property type="entry name" value="PHOSPHATE REGULON TRANSCRIPTIONAL REGULATORY PROTEIN PHOB"/>
    <property type="match status" value="1"/>
</dbReference>
<dbReference type="SMART" id="SM00448">
    <property type="entry name" value="REC"/>
    <property type="match status" value="1"/>
</dbReference>
<dbReference type="GO" id="GO:0006355">
    <property type="term" value="P:regulation of DNA-templated transcription"/>
    <property type="evidence" value="ECO:0007669"/>
    <property type="project" value="InterPro"/>
</dbReference>
<dbReference type="PANTHER" id="PTHR48111">
    <property type="entry name" value="REGULATOR OF RPOS"/>
    <property type="match status" value="1"/>
</dbReference>
<evidence type="ECO:0000256" key="5">
    <source>
        <dbReference type="PROSITE-ProRule" id="PRU01091"/>
    </source>
</evidence>
<dbReference type="AlphaFoldDB" id="I4C2D5"/>
<feature type="DNA-binding region" description="OmpR/PhoB-type" evidence="5">
    <location>
        <begin position="129"/>
        <end position="225"/>
    </location>
</feature>
<keyword evidence="2" id="KW-0902">Two-component regulatory system</keyword>
<evidence type="ECO:0000313" key="9">
    <source>
        <dbReference type="Proteomes" id="UP000006055"/>
    </source>
</evidence>
<dbReference type="Pfam" id="PF00072">
    <property type="entry name" value="Response_reg"/>
    <property type="match status" value="1"/>
</dbReference>
<keyword evidence="3 5" id="KW-0238">DNA-binding</keyword>
<dbReference type="GO" id="GO:0005829">
    <property type="term" value="C:cytosol"/>
    <property type="evidence" value="ECO:0007669"/>
    <property type="project" value="TreeGrafter"/>
</dbReference>
<dbReference type="InterPro" id="IPR039420">
    <property type="entry name" value="WalR-like"/>
</dbReference>
<dbReference type="PATRIC" id="fig|706587.4.peg.1153"/>
<dbReference type="CDD" id="cd00383">
    <property type="entry name" value="trans_reg_C"/>
    <property type="match status" value="1"/>
</dbReference>
<feature type="domain" description="OmpR/PhoB-type" evidence="7">
    <location>
        <begin position="129"/>
        <end position="225"/>
    </location>
</feature>
<dbReference type="SUPFAM" id="SSF52172">
    <property type="entry name" value="CheY-like"/>
    <property type="match status" value="1"/>
</dbReference>
<comment type="caution">
    <text evidence="4">Lacks conserved residue(s) required for the propagation of feature annotation.</text>
</comment>
<dbReference type="InterPro" id="IPR016032">
    <property type="entry name" value="Sig_transdc_resp-reg_C-effctor"/>
</dbReference>
<evidence type="ECO:0000259" key="7">
    <source>
        <dbReference type="PROSITE" id="PS51755"/>
    </source>
</evidence>
<dbReference type="STRING" id="706587.Desti_1009"/>
<dbReference type="SUPFAM" id="SSF46894">
    <property type="entry name" value="C-terminal effector domain of the bipartite response regulators"/>
    <property type="match status" value="1"/>
</dbReference>
<keyword evidence="1" id="KW-0597">Phosphoprotein</keyword>
<dbReference type="Gene3D" id="3.40.50.2300">
    <property type="match status" value="1"/>
</dbReference>
<evidence type="ECO:0000313" key="8">
    <source>
        <dbReference type="EMBL" id="AFM23726.1"/>
    </source>
</evidence>
<organism evidence="8 9">
    <name type="scientific">Desulfomonile tiedjei (strain ATCC 49306 / DSM 6799 / DCB-1)</name>
    <dbReference type="NCBI Taxonomy" id="706587"/>
    <lineage>
        <taxon>Bacteria</taxon>
        <taxon>Pseudomonadati</taxon>
        <taxon>Thermodesulfobacteriota</taxon>
        <taxon>Desulfomonilia</taxon>
        <taxon>Desulfomonilales</taxon>
        <taxon>Desulfomonilaceae</taxon>
        <taxon>Desulfomonile</taxon>
    </lineage>
</organism>
<dbReference type="Pfam" id="PF00486">
    <property type="entry name" value="Trans_reg_C"/>
    <property type="match status" value="1"/>
</dbReference>
<evidence type="ECO:0000256" key="1">
    <source>
        <dbReference type="ARBA" id="ARBA00022553"/>
    </source>
</evidence>
<protein>
    <submittedName>
        <fullName evidence="8">Response regulator with CheY-like receiver domain and winged-helix DNA-binding domain</fullName>
    </submittedName>
</protein>
<dbReference type="OrthoDB" id="9793321at2"/>
<sequence length="225" mass="25071">MSRNRILIIDSKGDVLETLLPKLLGDGYYISTVTNGDDAFGRASVESPDFVIINITSNEGVGLCRRLKSNAATRDISVVVLISQSDQAYVSDSLDAGVDDYMMKPVSTELFSAKLAAINRLRSIPTNDASVLSFDDLTIDLNRHRVFVRNSIVELTRTEFRILCYLARHPGWVITREQILNEVKGSDICVTERSVDVQIVGLRRKLGSEGKRIETVRGFGYRLQT</sequence>
<dbReference type="InterPro" id="IPR011006">
    <property type="entry name" value="CheY-like_superfamily"/>
</dbReference>
<reference evidence="9" key="1">
    <citation type="submission" date="2012-06" db="EMBL/GenBank/DDBJ databases">
        <title>Complete sequence of chromosome of Desulfomonile tiedjei DSM 6799.</title>
        <authorList>
            <person name="Lucas S."/>
            <person name="Copeland A."/>
            <person name="Lapidus A."/>
            <person name="Glavina del Rio T."/>
            <person name="Dalin E."/>
            <person name="Tice H."/>
            <person name="Bruce D."/>
            <person name="Goodwin L."/>
            <person name="Pitluck S."/>
            <person name="Peters L."/>
            <person name="Ovchinnikova G."/>
            <person name="Zeytun A."/>
            <person name="Lu M."/>
            <person name="Kyrpides N."/>
            <person name="Mavromatis K."/>
            <person name="Ivanova N."/>
            <person name="Brettin T."/>
            <person name="Detter J.C."/>
            <person name="Han C."/>
            <person name="Larimer F."/>
            <person name="Land M."/>
            <person name="Hauser L."/>
            <person name="Markowitz V."/>
            <person name="Cheng J.-F."/>
            <person name="Hugenholtz P."/>
            <person name="Woyke T."/>
            <person name="Wu D."/>
            <person name="Spring S."/>
            <person name="Schroeder M."/>
            <person name="Brambilla E."/>
            <person name="Klenk H.-P."/>
            <person name="Eisen J.A."/>
        </authorList>
    </citation>
    <scope>NUCLEOTIDE SEQUENCE [LARGE SCALE GENOMIC DNA]</scope>
    <source>
        <strain evidence="9">ATCC 49306 / DSM 6799 / DCB-1</strain>
    </source>
</reference>
<dbReference type="Proteomes" id="UP000006055">
    <property type="component" value="Chromosome"/>
</dbReference>
<name>I4C2D5_DESTA</name>
<dbReference type="InterPro" id="IPR036388">
    <property type="entry name" value="WH-like_DNA-bd_sf"/>
</dbReference>
<keyword evidence="9" id="KW-1185">Reference proteome</keyword>
<proteinExistence type="predicted"/>
<dbReference type="GO" id="GO:0032993">
    <property type="term" value="C:protein-DNA complex"/>
    <property type="evidence" value="ECO:0007669"/>
    <property type="project" value="TreeGrafter"/>
</dbReference>
<dbReference type="InterPro" id="IPR001789">
    <property type="entry name" value="Sig_transdc_resp-reg_receiver"/>
</dbReference>
<dbReference type="GO" id="GO:0000156">
    <property type="term" value="F:phosphorelay response regulator activity"/>
    <property type="evidence" value="ECO:0007669"/>
    <property type="project" value="TreeGrafter"/>
</dbReference>
<dbReference type="PROSITE" id="PS50110">
    <property type="entry name" value="RESPONSE_REGULATORY"/>
    <property type="match status" value="1"/>
</dbReference>
<evidence type="ECO:0000256" key="3">
    <source>
        <dbReference type="ARBA" id="ARBA00023125"/>
    </source>
</evidence>
<dbReference type="RefSeq" id="WP_014808880.1">
    <property type="nucleotide sequence ID" value="NC_018025.1"/>
</dbReference>
<evidence type="ECO:0000259" key="6">
    <source>
        <dbReference type="PROSITE" id="PS50110"/>
    </source>
</evidence>
<dbReference type="Gene3D" id="1.10.10.10">
    <property type="entry name" value="Winged helix-like DNA-binding domain superfamily/Winged helix DNA-binding domain"/>
    <property type="match status" value="1"/>
</dbReference>
<dbReference type="SMART" id="SM00862">
    <property type="entry name" value="Trans_reg_C"/>
    <property type="match status" value="1"/>
</dbReference>
<dbReference type="KEGG" id="dti:Desti_1009"/>
<dbReference type="PROSITE" id="PS51755">
    <property type="entry name" value="OMPR_PHOB"/>
    <property type="match status" value="1"/>
</dbReference>
<evidence type="ECO:0000256" key="4">
    <source>
        <dbReference type="PROSITE-ProRule" id="PRU00169"/>
    </source>
</evidence>
<gene>
    <name evidence="8" type="ordered locus">Desti_1009</name>
</gene>
<dbReference type="HOGENOM" id="CLU_000445_30_4_7"/>
<accession>I4C2D5</accession>
<feature type="domain" description="Response regulatory" evidence="6">
    <location>
        <begin position="5"/>
        <end position="119"/>
    </location>
</feature>
<dbReference type="GO" id="GO:0000976">
    <property type="term" value="F:transcription cis-regulatory region binding"/>
    <property type="evidence" value="ECO:0007669"/>
    <property type="project" value="TreeGrafter"/>
</dbReference>
<dbReference type="EMBL" id="CP003360">
    <property type="protein sequence ID" value="AFM23726.1"/>
    <property type="molecule type" value="Genomic_DNA"/>
</dbReference>
<dbReference type="InterPro" id="IPR001867">
    <property type="entry name" value="OmpR/PhoB-type_DNA-bd"/>
</dbReference>
<dbReference type="eggNOG" id="COG0745">
    <property type="taxonomic scope" value="Bacteria"/>
</dbReference>
<evidence type="ECO:0000256" key="2">
    <source>
        <dbReference type="ARBA" id="ARBA00023012"/>
    </source>
</evidence>